<evidence type="ECO:0000313" key="2">
    <source>
        <dbReference type="Proteomes" id="UP000681526"/>
    </source>
</evidence>
<dbReference type="EMBL" id="CAJRAY010000076">
    <property type="protein sequence ID" value="CAG5090478.1"/>
    <property type="molecule type" value="Genomic_DNA"/>
</dbReference>
<comment type="caution">
    <text evidence="1">The sequence shown here is derived from an EMBL/GenBank/DDBJ whole genome shotgun (WGS) entry which is preliminary data.</text>
</comment>
<evidence type="ECO:0000313" key="1">
    <source>
        <dbReference type="EMBL" id="CAG5090478.1"/>
    </source>
</evidence>
<sequence>MERTNDNTHALQFYQKRGFHLHALRVNALAESRKLKPEIPEVGNDGIPLRDEIELSMWLD</sequence>
<dbReference type="RefSeq" id="WP_213485176.1">
    <property type="nucleotide sequence ID" value="NZ_CAJRAY010000076.1"/>
</dbReference>
<dbReference type="Proteomes" id="UP000681526">
    <property type="component" value="Unassembled WGS sequence"/>
</dbReference>
<protein>
    <submittedName>
        <fullName evidence="1">GNAT family acetyltransferase</fullName>
    </submittedName>
</protein>
<reference evidence="1 2" key="1">
    <citation type="submission" date="2021-04" db="EMBL/GenBank/DDBJ databases">
        <authorList>
            <person name="Rakotoarivonina H."/>
        </authorList>
    </citation>
    <scope>NUCLEOTIDE SEQUENCE [LARGE SCALE GENOMIC DNA]</scope>
    <source>
        <strain evidence="1 2">XE</strain>
    </source>
</reference>
<keyword evidence="2" id="KW-1185">Reference proteome</keyword>
<gene>
    <name evidence="1" type="primary">txxe 1983</name>
    <name evidence="1" type="ORF">TXXE_14150</name>
</gene>
<dbReference type="Gene3D" id="3.40.630.30">
    <property type="match status" value="1"/>
</dbReference>
<accession>A0ABM8V6Q5</accession>
<organism evidence="1 2">
    <name type="scientific">Thermobacillus xylanilyticus</name>
    <dbReference type="NCBI Taxonomy" id="76633"/>
    <lineage>
        <taxon>Bacteria</taxon>
        <taxon>Bacillati</taxon>
        <taxon>Bacillota</taxon>
        <taxon>Bacilli</taxon>
        <taxon>Bacillales</taxon>
        <taxon>Paenibacillaceae</taxon>
        <taxon>Thermobacillus</taxon>
    </lineage>
</organism>
<name>A0ABM8V6Q5_THEXY</name>
<proteinExistence type="predicted"/>